<evidence type="ECO:0000313" key="6">
    <source>
        <dbReference type="Proteomes" id="UP001209854"/>
    </source>
</evidence>
<dbReference type="SUPFAM" id="SSF56935">
    <property type="entry name" value="Porins"/>
    <property type="match status" value="1"/>
</dbReference>
<sequence>MKLAVSCATSTVVLLTALSSLCARPLQAADDLYEPENNDHHLSLKLRNYYQDRQLRDFSKYYYEESPDHSLRKVKTHNKQRGWGQGLEINFESAWLGSNSAAIGFDASLYGGLKLIGNKNEYGTTILKEEPLVFNEYKGLFTSRQDSYTRLGQIYLKGMAGQKRMNIKGKAGWIPIEKPLLNTYYRLTPTRFQGAMAEAEVGDFEFYGAWTDRVSIYNHDKMEKFTGLKPGREGRDKKFEAIDHIYTMGGSYNHESGLGSDLAYAESESYLKLYHANLNYTFLLDDQTSLLLEGQYYKGEENGNKWKSDDKTFGGFDKDANLYNLNARLTFDMLSFMASYSQVEAKKNGALGEFDFHLAYDSGRDYDEIGFRTKRQISAFNHNGESVWQAGVSYAFDNLGLPGLSMGYTYTAGNDIEATNKPDYTDKYKEKEHNLQLGYAFQQKALKGLSVTVLYAQYEGDKELSEMKNEDKKDYRYEGKTDLRVFVDYTLSVF</sequence>
<dbReference type="RefSeq" id="WP_262568346.1">
    <property type="nucleotide sequence ID" value="NZ_JAPFCC010000001.1"/>
</dbReference>
<evidence type="ECO:0000256" key="4">
    <source>
        <dbReference type="SAM" id="SignalP"/>
    </source>
</evidence>
<organism evidence="5 6">
    <name type="scientific">Endozoicomonas gorgoniicola</name>
    <dbReference type="NCBI Taxonomy" id="1234144"/>
    <lineage>
        <taxon>Bacteria</taxon>
        <taxon>Pseudomonadati</taxon>
        <taxon>Pseudomonadota</taxon>
        <taxon>Gammaproteobacteria</taxon>
        <taxon>Oceanospirillales</taxon>
        <taxon>Endozoicomonadaceae</taxon>
        <taxon>Endozoicomonas</taxon>
    </lineage>
</organism>
<dbReference type="PANTHER" id="PTHR34596">
    <property type="entry name" value="CHITOPORIN"/>
    <property type="match status" value="1"/>
</dbReference>
<comment type="similarity">
    <text evidence="1">Belongs to the outer membrane porin (Opr) (TC 1.B.25) family.</text>
</comment>
<accession>A0ABT3MVY0</accession>
<dbReference type="EMBL" id="JAPFCC010000001">
    <property type="protein sequence ID" value="MCW7553523.1"/>
    <property type="molecule type" value="Genomic_DNA"/>
</dbReference>
<dbReference type="Pfam" id="PF03573">
    <property type="entry name" value="OprD"/>
    <property type="match status" value="1"/>
</dbReference>
<protein>
    <submittedName>
        <fullName evidence="5">OprD family porin</fullName>
    </submittedName>
</protein>
<dbReference type="InterPro" id="IPR005318">
    <property type="entry name" value="OM_porin_bac"/>
</dbReference>
<dbReference type="InterPro" id="IPR023614">
    <property type="entry name" value="Porin_dom_sf"/>
</dbReference>
<gene>
    <name evidence="5" type="ORF">NX722_12990</name>
</gene>
<dbReference type="PANTHER" id="PTHR34596:SF2">
    <property type="entry name" value="CHITOPORIN"/>
    <property type="match status" value="1"/>
</dbReference>
<evidence type="ECO:0000256" key="3">
    <source>
        <dbReference type="ARBA" id="ARBA00022729"/>
    </source>
</evidence>
<dbReference type="Proteomes" id="UP001209854">
    <property type="component" value="Unassembled WGS sequence"/>
</dbReference>
<keyword evidence="6" id="KW-1185">Reference proteome</keyword>
<evidence type="ECO:0000256" key="1">
    <source>
        <dbReference type="ARBA" id="ARBA00009075"/>
    </source>
</evidence>
<dbReference type="Gene3D" id="2.40.160.10">
    <property type="entry name" value="Porin"/>
    <property type="match status" value="1"/>
</dbReference>
<comment type="caution">
    <text evidence="5">The sequence shown here is derived from an EMBL/GenBank/DDBJ whole genome shotgun (WGS) entry which is preliminary data.</text>
</comment>
<proteinExistence type="inferred from homology"/>
<keyword evidence="2" id="KW-0813">Transport</keyword>
<feature type="signal peptide" evidence="4">
    <location>
        <begin position="1"/>
        <end position="28"/>
    </location>
</feature>
<name>A0ABT3MVY0_9GAMM</name>
<feature type="chain" id="PRO_5046075133" evidence="4">
    <location>
        <begin position="29"/>
        <end position="494"/>
    </location>
</feature>
<keyword evidence="3 4" id="KW-0732">Signal</keyword>
<evidence type="ECO:0000313" key="5">
    <source>
        <dbReference type="EMBL" id="MCW7553523.1"/>
    </source>
</evidence>
<evidence type="ECO:0000256" key="2">
    <source>
        <dbReference type="ARBA" id="ARBA00022448"/>
    </source>
</evidence>
<reference evidence="5 6" key="1">
    <citation type="submission" date="2022-10" db="EMBL/GenBank/DDBJ databases">
        <title>High-quality genome sequences of two octocoral-associated bacteria, Endozoicomonas euniceicola EF212 and Endozoicomonas gorgoniicola PS125.</title>
        <authorList>
            <person name="Chiou Y.-J."/>
            <person name="Chen Y.-H."/>
        </authorList>
    </citation>
    <scope>NUCLEOTIDE SEQUENCE [LARGE SCALE GENOMIC DNA]</scope>
    <source>
        <strain evidence="5 6">PS125</strain>
    </source>
</reference>